<feature type="transmembrane region" description="Helical" evidence="7">
    <location>
        <begin position="134"/>
        <end position="153"/>
    </location>
</feature>
<organism evidence="9 10">
    <name type="scientific">Nonomuraea aridisoli</name>
    <dbReference type="NCBI Taxonomy" id="2070368"/>
    <lineage>
        <taxon>Bacteria</taxon>
        <taxon>Bacillati</taxon>
        <taxon>Actinomycetota</taxon>
        <taxon>Actinomycetes</taxon>
        <taxon>Streptosporangiales</taxon>
        <taxon>Streptosporangiaceae</taxon>
        <taxon>Nonomuraea</taxon>
    </lineage>
</organism>
<feature type="transmembrane region" description="Helical" evidence="7">
    <location>
        <begin position="107"/>
        <end position="128"/>
    </location>
</feature>
<dbReference type="Pfam" id="PF00528">
    <property type="entry name" value="BPD_transp_1"/>
    <property type="match status" value="1"/>
</dbReference>
<evidence type="ECO:0000256" key="4">
    <source>
        <dbReference type="ARBA" id="ARBA00022692"/>
    </source>
</evidence>
<feature type="transmembrane region" description="Helical" evidence="7">
    <location>
        <begin position="76"/>
        <end position="100"/>
    </location>
</feature>
<name>A0A2W2E051_9ACTN</name>
<feature type="transmembrane region" description="Helical" evidence="7">
    <location>
        <begin position="12"/>
        <end position="35"/>
    </location>
</feature>
<dbReference type="InterPro" id="IPR050366">
    <property type="entry name" value="BP-dependent_transpt_permease"/>
</dbReference>
<dbReference type="PANTHER" id="PTHR43386">
    <property type="entry name" value="OLIGOPEPTIDE TRANSPORT SYSTEM PERMEASE PROTEIN APPC"/>
    <property type="match status" value="1"/>
</dbReference>
<accession>A0A2W2E051</accession>
<keyword evidence="5 7" id="KW-1133">Transmembrane helix</keyword>
<dbReference type="AlphaFoldDB" id="A0A2W2E051"/>
<feature type="transmembrane region" description="Helical" evidence="7">
    <location>
        <begin position="185"/>
        <end position="206"/>
    </location>
</feature>
<evidence type="ECO:0000256" key="6">
    <source>
        <dbReference type="ARBA" id="ARBA00023136"/>
    </source>
</evidence>
<dbReference type="PANTHER" id="PTHR43386:SF1">
    <property type="entry name" value="D,D-DIPEPTIDE TRANSPORT SYSTEM PERMEASE PROTEIN DDPC-RELATED"/>
    <property type="match status" value="1"/>
</dbReference>
<keyword evidence="10" id="KW-1185">Reference proteome</keyword>
<evidence type="ECO:0000256" key="1">
    <source>
        <dbReference type="ARBA" id="ARBA00004651"/>
    </source>
</evidence>
<dbReference type="OrthoDB" id="9812701at2"/>
<dbReference type="PROSITE" id="PS50928">
    <property type="entry name" value="ABC_TM1"/>
    <property type="match status" value="1"/>
</dbReference>
<evidence type="ECO:0000313" key="10">
    <source>
        <dbReference type="Proteomes" id="UP000249304"/>
    </source>
</evidence>
<evidence type="ECO:0000259" key="8">
    <source>
        <dbReference type="PROSITE" id="PS50928"/>
    </source>
</evidence>
<dbReference type="Gene3D" id="1.10.3720.10">
    <property type="entry name" value="MetI-like"/>
    <property type="match status" value="1"/>
</dbReference>
<gene>
    <name evidence="9" type="ORF">C1J01_23245</name>
</gene>
<keyword evidence="6 7" id="KW-0472">Membrane</keyword>
<evidence type="ECO:0000313" key="9">
    <source>
        <dbReference type="EMBL" id="PZG15711.1"/>
    </source>
</evidence>
<dbReference type="GO" id="GO:0005886">
    <property type="term" value="C:plasma membrane"/>
    <property type="evidence" value="ECO:0007669"/>
    <property type="project" value="UniProtKB-SubCell"/>
</dbReference>
<proteinExistence type="inferred from homology"/>
<sequence>MTALLRRSPAGLAGVVILVVLAMVALLSFLGLLPYDPIAQNPPSRFLAPSGEHLFGTDQFGRDVFSRVAAGVGNSALIAVVAVAFSTLVGTLGGLVSGFYRGFADGAIGGVTNVLFAFPPLLLALSLASVLERNWFTVAVAIAIVYVPIFIRVTRGPVLSLREIEYVKAAVSTGQSRWQIMFRHVLPNITSIIVIQVALSLSWAVLTEASLSFLGLGTPPPAPSLGSMIFEARSLVFIAPWTLIAPGAVVVALVVGLNLLGDGLRDTLDPRNRGKR</sequence>
<dbReference type="EMBL" id="POUD01000099">
    <property type="protein sequence ID" value="PZG15711.1"/>
    <property type="molecule type" value="Genomic_DNA"/>
</dbReference>
<dbReference type="Proteomes" id="UP000249304">
    <property type="component" value="Unassembled WGS sequence"/>
</dbReference>
<dbReference type="CDD" id="cd06261">
    <property type="entry name" value="TM_PBP2"/>
    <property type="match status" value="1"/>
</dbReference>
<dbReference type="RefSeq" id="WP_111181098.1">
    <property type="nucleotide sequence ID" value="NZ_POUD01000099.1"/>
</dbReference>
<evidence type="ECO:0000256" key="3">
    <source>
        <dbReference type="ARBA" id="ARBA00022475"/>
    </source>
</evidence>
<keyword evidence="4 7" id="KW-0812">Transmembrane</keyword>
<dbReference type="InterPro" id="IPR000515">
    <property type="entry name" value="MetI-like"/>
</dbReference>
<reference evidence="9 10" key="1">
    <citation type="submission" date="2018-01" db="EMBL/GenBank/DDBJ databases">
        <title>Draft genome sequence of Nonomuraea sp. KC333.</title>
        <authorList>
            <person name="Sahin N."/>
            <person name="Saygin H."/>
            <person name="Ay H."/>
        </authorList>
    </citation>
    <scope>NUCLEOTIDE SEQUENCE [LARGE SCALE GENOMIC DNA]</scope>
    <source>
        <strain evidence="9 10">KC333</strain>
    </source>
</reference>
<evidence type="ECO:0000256" key="2">
    <source>
        <dbReference type="ARBA" id="ARBA00022448"/>
    </source>
</evidence>
<dbReference type="InterPro" id="IPR035906">
    <property type="entry name" value="MetI-like_sf"/>
</dbReference>
<comment type="subcellular location">
    <subcellularLocation>
        <location evidence="1 7">Cell membrane</location>
        <topology evidence="1 7">Multi-pass membrane protein</topology>
    </subcellularLocation>
</comment>
<evidence type="ECO:0000256" key="7">
    <source>
        <dbReference type="RuleBase" id="RU363032"/>
    </source>
</evidence>
<dbReference type="SUPFAM" id="SSF161098">
    <property type="entry name" value="MetI-like"/>
    <property type="match status" value="1"/>
</dbReference>
<evidence type="ECO:0000256" key="5">
    <source>
        <dbReference type="ARBA" id="ARBA00022989"/>
    </source>
</evidence>
<comment type="similarity">
    <text evidence="7">Belongs to the binding-protein-dependent transport system permease family.</text>
</comment>
<comment type="caution">
    <text evidence="9">The sequence shown here is derived from an EMBL/GenBank/DDBJ whole genome shotgun (WGS) entry which is preliminary data.</text>
</comment>
<feature type="domain" description="ABC transmembrane type-1" evidence="8">
    <location>
        <begin position="72"/>
        <end position="261"/>
    </location>
</feature>
<protein>
    <submittedName>
        <fullName evidence="9">Diguanylate cyclase</fullName>
    </submittedName>
</protein>
<keyword evidence="2 7" id="KW-0813">Transport</keyword>
<keyword evidence="3" id="KW-1003">Cell membrane</keyword>
<dbReference type="GO" id="GO:0055085">
    <property type="term" value="P:transmembrane transport"/>
    <property type="evidence" value="ECO:0007669"/>
    <property type="project" value="InterPro"/>
</dbReference>
<feature type="transmembrane region" description="Helical" evidence="7">
    <location>
        <begin position="238"/>
        <end position="261"/>
    </location>
</feature>